<organism evidence="1 2">
    <name type="scientific">Pyxidicoccus fallax</name>
    <dbReference type="NCBI Taxonomy" id="394095"/>
    <lineage>
        <taxon>Bacteria</taxon>
        <taxon>Pseudomonadati</taxon>
        <taxon>Myxococcota</taxon>
        <taxon>Myxococcia</taxon>
        <taxon>Myxococcales</taxon>
        <taxon>Cystobacterineae</taxon>
        <taxon>Myxococcaceae</taxon>
        <taxon>Pyxidicoccus</taxon>
    </lineage>
</organism>
<name>A0A848LU80_9BACT</name>
<protein>
    <submittedName>
        <fullName evidence="1">Uncharacterized protein</fullName>
    </submittedName>
</protein>
<evidence type="ECO:0000313" key="2">
    <source>
        <dbReference type="Proteomes" id="UP000518300"/>
    </source>
</evidence>
<accession>A0A848LU80</accession>
<dbReference type="Proteomes" id="UP000518300">
    <property type="component" value="Unassembled WGS sequence"/>
</dbReference>
<sequence>MTREKTLTVNGVRLTPEAIQTFEAACGTRLSSGDYWYDPLSGLWGAWGGPAFNLPISPGLSLGGPLPFNASGGQSLVVVNGRALHPSEVLKLILTYGSAVPGRYALNSSGDVFAENGPFLFNVHGTAQRAPPPMRPGAGSDPERAAFVNAADDLLKQVRELGTSGRMSATRQQVLESTLGEIQHRLQAPPDDPQGTKRDMRKLIARIVALDQHESHPGPPPHSGSRAERLTAVTAEFRRQLAVELVDARMPPEDNDEARNLAVRVGHADSALHAPRMSDDREAFTYEREVLRELAMDLRGYAMRAHLMLAQPYWSSPSWPRDPNTVCYSGGGDVRRLLQPVCAERGLKLYSSAGNQDSGQGRWNQLCASNIAFFDLTARPGPELAAVCYELGLAFALGRPVVIVATLGQRLPFDVDVPPVQLRGDGGDTGRLAEALDEALYGQQRNVARSSIKATVDYALRLLRQGSGDWRTLNRLRLLGEQRNPGALEARGILETVLEHSHAGRLRLILPAWVGRYPSPGERRCFHVMPFREPWSAHAMMLTEQECRGRGVQYIRGDRVQEPRINLSIWEELCRASHLVVDLTGYNANVALELGLADVLGRPTLVVGQGDTVEKLFPALAKRRVHPYSLANGGAELRELLTAFLGPSQTAGLEVPTELG</sequence>
<comment type="caution">
    <text evidence="1">The sequence shown here is derived from an EMBL/GenBank/DDBJ whole genome shotgun (WGS) entry which is preliminary data.</text>
</comment>
<reference evidence="1 2" key="1">
    <citation type="submission" date="2020-04" db="EMBL/GenBank/DDBJ databases">
        <title>Draft genome of Pyxidicoccus fallax type strain.</title>
        <authorList>
            <person name="Whitworth D.E."/>
        </authorList>
    </citation>
    <scope>NUCLEOTIDE SEQUENCE [LARGE SCALE GENOMIC DNA]</scope>
    <source>
        <strain evidence="1 2">DSM 14698</strain>
    </source>
</reference>
<gene>
    <name evidence="1" type="ORF">HG543_41135</name>
</gene>
<dbReference type="EMBL" id="JABBJJ010000304">
    <property type="protein sequence ID" value="NMO21211.1"/>
    <property type="molecule type" value="Genomic_DNA"/>
</dbReference>
<proteinExistence type="predicted"/>
<dbReference type="AlphaFoldDB" id="A0A848LU80"/>
<dbReference type="RefSeq" id="WP_169350407.1">
    <property type="nucleotide sequence ID" value="NZ_JABBJJ010000304.1"/>
</dbReference>
<keyword evidence="2" id="KW-1185">Reference proteome</keyword>
<evidence type="ECO:0000313" key="1">
    <source>
        <dbReference type="EMBL" id="NMO21211.1"/>
    </source>
</evidence>